<organism evidence="1 2">
    <name type="scientific">Gimesia maris</name>
    <dbReference type="NCBI Taxonomy" id="122"/>
    <lineage>
        <taxon>Bacteria</taxon>
        <taxon>Pseudomonadati</taxon>
        <taxon>Planctomycetota</taxon>
        <taxon>Planctomycetia</taxon>
        <taxon>Planctomycetales</taxon>
        <taxon>Planctomycetaceae</taxon>
        <taxon>Gimesia</taxon>
    </lineage>
</organism>
<dbReference type="Pfam" id="PF07591">
    <property type="entry name" value="PT-HINT"/>
    <property type="match status" value="1"/>
</dbReference>
<sequence>MDREAFIRADSLSVGEQLQTLNGIARVTSITPRGPPEPVYNLEVQVKHTYFVADSGVLVHNGGLCPKAQLKANRAAGKAGEKFLEDTYGGVSQVYRKTSSGGRYIDNLADGVARESKVGRTSASKFVRTQVAKDVELLSTPNNGIDKIEWHFFRSKTGKIGPTGPLEKLLELSGITINY</sequence>
<dbReference type="SUPFAM" id="SSF51294">
    <property type="entry name" value="Hedgehog/intein (Hint) domain"/>
    <property type="match status" value="1"/>
</dbReference>
<evidence type="ECO:0000313" key="1">
    <source>
        <dbReference type="EMBL" id="QEG15711.1"/>
    </source>
</evidence>
<accession>A0ABX5YJ15</accession>
<dbReference type="InterPro" id="IPR030934">
    <property type="entry name" value="Intein_C"/>
</dbReference>
<dbReference type="PROSITE" id="PS50818">
    <property type="entry name" value="INTEIN_C_TER"/>
    <property type="match status" value="1"/>
</dbReference>
<gene>
    <name evidence="1" type="ORF">GmarT_15540</name>
</gene>
<dbReference type="EMBL" id="CP042910">
    <property type="protein sequence ID" value="QEG15711.1"/>
    <property type="molecule type" value="Genomic_DNA"/>
</dbReference>
<name>A0ABX5YJ15_9PLAN</name>
<dbReference type="InterPro" id="IPR036844">
    <property type="entry name" value="Hint_dom_sf"/>
</dbReference>
<dbReference type="NCBIfam" id="TIGR01443">
    <property type="entry name" value="intein_Cterm"/>
    <property type="match status" value="1"/>
</dbReference>
<protein>
    <recommendedName>
        <fullName evidence="3">Intein C-terminal splicing domain-containing protein</fullName>
    </recommendedName>
</protein>
<proteinExistence type="predicted"/>
<evidence type="ECO:0000313" key="2">
    <source>
        <dbReference type="Proteomes" id="UP000322887"/>
    </source>
</evidence>
<keyword evidence="2" id="KW-1185">Reference proteome</keyword>
<reference evidence="1 2" key="1">
    <citation type="submission" date="2019-08" db="EMBL/GenBank/DDBJ databases">
        <title>Deep-cultivation of Planctomycetes and their phenomic and genomic characterization uncovers novel biology.</title>
        <authorList>
            <person name="Wiegand S."/>
            <person name="Jogler M."/>
            <person name="Boedeker C."/>
            <person name="Pinto D."/>
            <person name="Vollmers J."/>
            <person name="Rivas-Marin E."/>
            <person name="Kohn T."/>
            <person name="Peeters S.H."/>
            <person name="Heuer A."/>
            <person name="Rast P."/>
            <person name="Oberbeckmann S."/>
            <person name="Bunk B."/>
            <person name="Jeske O."/>
            <person name="Meyerdierks A."/>
            <person name="Storesund J.E."/>
            <person name="Kallscheuer N."/>
            <person name="Luecker S."/>
            <person name="Lage O.M."/>
            <person name="Pohl T."/>
            <person name="Merkel B.J."/>
            <person name="Hornburger P."/>
            <person name="Mueller R.-W."/>
            <person name="Bruemmer F."/>
            <person name="Labrenz M."/>
            <person name="Spormann A.M."/>
            <person name="Op den Camp H."/>
            <person name="Overmann J."/>
            <person name="Amann R."/>
            <person name="Jetten M.S.M."/>
            <person name="Mascher T."/>
            <person name="Medema M.H."/>
            <person name="Devos D.P."/>
            <person name="Kaster A.-K."/>
            <person name="Ovreas L."/>
            <person name="Rohde M."/>
            <person name="Galperin M.Y."/>
            <person name="Jogler C."/>
        </authorList>
    </citation>
    <scope>NUCLEOTIDE SEQUENCE [LARGE SCALE GENOMIC DNA]</scope>
    <source>
        <strain evidence="1 2">DSM 8797</strain>
    </source>
</reference>
<dbReference type="Proteomes" id="UP000322887">
    <property type="component" value="Chromosome"/>
</dbReference>
<evidence type="ECO:0008006" key="3">
    <source>
        <dbReference type="Google" id="ProtNLM"/>
    </source>
</evidence>
<dbReference type="Gene3D" id="2.170.16.10">
    <property type="entry name" value="Hedgehog/Intein (Hint) domain"/>
    <property type="match status" value="1"/>
</dbReference>